<name>A0A220S393_9NEIS</name>
<dbReference type="PANTHER" id="PTHR30441">
    <property type="entry name" value="DUF748 DOMAIN-CONTAINING PROTEIN"/>
    <property type="match status" value="1"/>
</dbReference>
<sequence length="703" mass="78367">MNRLQSGKFWLKFVFFSTLVSLLVLAGLYASVYHFFTAERIQRFADSALQDTRRTIRFDQDIKRSWFPRPTFTLKNLTVSQPGSSQTAIEVKETRIGLAWESLWQQPVIEKWVLVGVNTSLEQSANGQWNLQDLWRKESPAARPRRVIVEDSHLRLRLLQDEYRIEQFGLHIDAPEKGSRRFEISGVSDYQGSPLKWHGAGFLNPVGSSWKIPVIHLEAEGRLKDETVKIMADSALEWQTKTNIIQAVGLSLQTDSSYQNLHLSTQIPRLVLRNNAVSINSLSSAFTAGEKGNQWDGSVIVDKASLYTTIAALDGVEIKASHRSDTMQTHFTAQGPLVWRQSTGLQADNLQFTSLQDSIAQSSQPRFISALSGSFVMQDWNNWQAKLSGSFDRQPAAFNIKYAAQAGKAGRLEAGIGLRRLSLDSYWKDIQQRSDSIYPKFLTSKGMPEIAAQLKIDQIQAPGLQLDNVETGLIANCQHILLSNFKAGLYGGHTEGGVSMTNTTPVSYRLQQNAQGVQIRPLLEDLFGFRSISGSGNAVIDVATKGSDRKSLTEALTGTLGINVVNGAWHGIDIDNILQSGNVGKQSQSGQTAQTPFQRFALNSLIENGVSYHLNTELLSPSLRVTSQGYTDLNKQTLEEELMIYDARNPKAKPVPLKISGAVSNPSVTLDYQRLTDGLNTRKERRKALEDTLREQWQRLMPD</sequence>
<organism evidence="2 3">
    <name type="scientific">Neisseria chenwenguii</name>
    <dbReference type="NCBI Taxonomy" id="1853278"/>
    <lineage>
        <taxon>Bacteria</taxon>
        <taxon>Pseudomonadati</taxon>
        <taxon>Pseudomonadota</taxon>
        <taxon>Betaproteobacteria</taxon>
        <taxon>Neisseriales</taxon>
        <taxon>Neisseriaceae</taxon>
        <taxon>Neisseria</taxon>
    </lineage>
</organism>
<dbReference type="InterPro" id="IPR007844">
    <property type="entry name" value="AsmA"/>
</dbReference>
<dbReference type="Pfam" id="PF05170">
    <property type="entry name" value="AsmA"/>
    <property type="match status" value="1"/>
</dbReference>
<reference evidence="2 3" key="1">
    <citation type="submission" date="2017-06" db="EMBL/GenBank/DDBJ databases">
        <title>Neisseria chenwenguii sp. nov., isolated from the intestinal contents of Tibetan Plateau Pika in Yushu, Qinghai Province, China.</title>
        <authorList>
            <person name="Zhang G."/>
        </authorList>
    </citation>
    <scope>NUCLEOTIDE SEQUENCE [LARGE SCALE GENOMIC DNA]</scope>
    <source>
        <strain evidence="2 3">10023</strain>
    </source>
</reference>
<dbReference type="KEGG" id="nei:BG910_09100"/>
<evidence type="ECO:0000313" key="3">
    <source>
        <dbReference type="Proteomes" id="UP000198238"/>
    </source>
</evidence>
<accession>A0A220S393</accession>
<gene>
    <name evidence="2" type="ORF">BG910_09100</name>
</gene>
<dbReference type="PANTHER" id="PTHR30441:SF4">
    <property type="entry name" value="PROTEIN ASMA"/>
    <property type="match status" value="1"/>
</dbReference>
<dbReference type="GO" id="GO:0005886">
    <property type="term" value="C:plasma membrane"/>
    <property type="evidence" value="ECO:0007669"/>
    <property type="project" value="TreeGrafter"/>
</dbReference>
<keyword evidence="3" id="KW-1185">Reference proteome</keyword>
<dbReference type="AlphaFoldDB" id="A0A220S393"/>
<dbReference type="RefSeq" id="WP_089036563.1">
    <property type="nucleotide sequence ID" value="NZ_CP022278.1"/>
</dbReference>
<feature type="domain" description="AsmA" evidence="1">
    <location>
        <begin position="17"/>
        <end position="613"/>
    </location>
</feature>
<dbReference type="EMBL" id="CP022278">
    <property type="protein sequence ID" value="ASK27868.1"/>
    <property type="molecule type" value="Genomic_DNA"/>
</dbReference>
<protein>
    <submittedName>
        <fullName evidence="2">AsmA family protein</fullName>
    </submittedName>
</protein>
<evidence type="ECO:0000259" key="1">
    <source>
        <dbReference type="Pfam" id="PF05170"/>
    </source>
</evidence>
<dbReference type="InterPro" id="IPR052894">
    <property type="entry name" value="AsmA-related"/>
</dbReference>
<dbReference type="GO" id="GO:0090313">
    <property type="term" value="P:regulation of protein targeting to membrane"/>
    <property type="evidence" value="ECO:0007669"/>
    <property type="project" value="TreeGrafter"/>
</dbReference>
<proteinExistence type="predicted"/>
<evidence type="ECO:0000313" key="2">
    <source>
        <dbReference type="EMBL" id="ASK27868.1"/>
    </source>
</evidence>
<dbReference type="Proteomes" id="UP000198238">
    <property type="component" value="Chromosome"/>
</dbReference>